<dbReference type="Proteomes" id="UP000638353">
    <property type="component" value="Unassembled WGS sequence"/>
</dbReference>
<keyword evidence="1" id="KW-1133">Transmembrane helix</keyword>
<feature type="transmembrane region" description="Helical" evidence="1">
    <location>
        <begin position="34"/>
        <end position="55"/>
    </location>
</feature>
<dbReference type="AlphaFoldDB" id="A0A919C967"/>
<proteinExistence type="predicted"/>
<evidence type="ECO:0000313" key="3">
    <source>
        <dbReference type="Proteomes" id="UP000638353"/>
    </source>
</evidence>
<gene>
    <name evidence="2" type="ORF">GCM10010334_21780</name>
</gene>
<name>A0A919C967_9ACTN</name>
<comment type="caution">
    <text evidence="2">The sequence shown here is derived from an EMBL/GenBank/DDBJ whole genome shotgun (WGS) entry which is preliminary data.</text>
</comment>
<reference evidence="2" key="2">
    <citation type="submission" date="2020-09" db="EMBL/GenBank/DDBJ databases">
        <authorList>
            <person name="Sun Q."/>
            <person name="Ohkuma M."/>
        </authorList>
    </citation>
    <scope>NUCLEOTIDE SEQUENCE</scope>
    <source>
        <strain evidence="2">JCM 4637</strain>
    </source>
</reference>
<accession>A0A919C967</accession>
<reference evidence="2" key="1">
    <citation type="journal article" date="2014" name="Int. J. Syst. Evol. Microbiol.">
        <title>Complete genome sequence of Corynebacterium casei LMG S-19264T (=DSM 44701T), isolated from a smear-ripened cheese.</title>
        <authorList>
            <consortium name="US DOE Joint Genome Institute (JGI-PGF)"/>
            <person name="Walter F."/>
            <person name="Albersmeier A."/>
            <person name="Kalinowski J."/>
            <person name="Ruckert C."/>
        </authorList>
    </citation>
    <scope>NUCLEOTIDE SEQUENCE</scope>
    <source>
        <strain evidence="2">JCM 4637</strain>
    </source>
</reference>
<evidence type="ECO:0000313" key="2">
    <source>
        <dbReference type="EMBL" id="GHC89083.1"/>
    </source>
</evidence>
<protein>
    <submittedName>
        <fullName evidence="2">Uncharacterized protein</fullName>
    </submittedName>
</protein>
<dbReference type="RefSeq" id="WP_189823362.1">
    <property type="nucleotide sequence ID" value="NZ_BMVC01000004.1"/>
</dbReference>
<sequence>MSAFRRPALHLKRVIACLLACAAALLTTGFLTGWFWLVGVGVWALIAAFLLEFTFAP</sequence>
<evidence type="ECO:0000256" key="1">
    <source>
        <dbReference type="SAM" id="Phobius"/>
    </source>
</evidence>
<keyword evidence="1" id="KW-0472">Membrane</keyword>
<organism evidence="2 3">
    <name type="scientific">Streptomyces finlayi</name>
    <dbReference type="NCBI Taxonomy" id="67296"/>
    <lineage>
        <taxon>Bacteria</taxon>
        <taxon>Bacillati</taxon>
        <taxon>Actinomycetota</taxon>
        <taxon>Actinomycetes</taxon>
        <taxon>Kitasatosporales</taxon>
        <taxon>Streptomycetaceae</taxon>
        <taxon>Streptomyces</taxon>
    </lineage>
</organism>
<keyword evidence="1" id="KW-0812">Transmembrane</keyword>
<dbReference type="EMBL" id="BMVC01000004">
    <property type="protein sequence ID" value="GHC89083.1"/>
    <property type="molecule type" value="Genomic_DNA"/>
</dbReference>